<dbReference type="AlphaFoldDB" id="A0A158KCF6"/>
<dbReference type="InterPro" id="IPR014710">
    <property type="entry name" value="RmlC-like_jellyroll"/>
</dbReference>
<gene>
    <name evidence="1" type="ORF">AWB67_05228</name>
</gene>
<reference evidence="1" key="1">
    <citation type="submission" date="2016-01" db="EMBL/GenBank/DDBJ databases">
        <authorList>
            <person name="Peeters C."/>
        </authorList>
    </citation>
    <scope>NUCLEOTIDE SEQUENCE [LARGE SCALE GENOMIC DNA]</scope>
    <source>
        <strain evidence="1">LMG 22937</strain>
    </source>
</reference>
<dbReference type="RefSeq" id="WP_087659081.1">
    <property type="nucleotide sequence ID" value="NZ_FCOL02000044.1"/>
</dbReference>
<name>A0A158KCF6_9BURK</name>
<dbReference type="PANTHER" id="PTHR36448:SF2">
    <property type="entry name" value="CUPIN TYPE-1 DOMAIN-CONTAINING PROTEIN"/>
    <property type="match status" value="1"/>
</dbReference>
<accession>A0A158KCF6</accession>
<dbReference type="InterPro" id="IPR011051">
    <property type="entry name" value="RmlC_Cupin_sf"/>
</dbReference>
<dbReference type="InterPro" id="IPR047121">
    <property type="entry name" value="YjiB-like"/>
</dbReference>
<dbReference type="EMBL" id="FCOL02000044">
    <property type="protein sequence ID" value="SAL78230.1"/>
    <property type="molecule type" value="Genomic_DNA"/>
</dbReference>
<keyword evidence="2" id="KW-1185">Reference proteome</keyword>
<dbReference type="Proteomes" id="UP000054925">
    <property type="component" value="Unassembled WGS sequence"/>
</dbReference>
<protein>
    <recommendedName>
        <fullName evidence="3">Cupin domain protein</fullName>
    </recommendedName>
</protein>
<dbReference type="PANTHER" id="PTHR36448">
    <property type="entry name" value="BLR7373 PROTEIN"/>
    <property type="match status" value="1"/>
</dbReference>
<organism evidence="1 2">
    <name type="scientific">Caballeronia terrestris</name>
    <dbReference type="NCBI Taxonomy" id="1226301"/>
    <lineage>
        <taxon>Bacteria</taxon>
        <taxon>Pseudomonadati</taxon>
        <taxon>Pseudomonadota</taxon>
        <taxon>Betaproteobacteria</taxon>
        <taxon>Burkholderiales</taxon>
        <taxon>Burkholderiaceae</taxon>
        <taxon>Caballeronia</taxon>
    </lineage>
</organism>
<proteinExistence type="predicted"/>
<dbReference type="Gene3D" id="2.60.120.10">
    <property type="entry name" value="Jelly Rolls"/>
    <property type="match status" value="1"/>
</dbReference>
<dbReference type="SUPFAM" id="SSF51182">
    <property type="entry name" value="RmlC-like cupins"/>
    <property type="match status" value="1"/>
</dbReference>
<evidence type="ECO:0000313" key="2">
    <source>
        <dbReference type="Proteomes" id="UP000054925"/>
    </source>
</evidence>
<dbReference type="PIRSF" id="PIRSF019307">
    <property type="entry name" value="UCP019307"/>
    <property type="match status" value="1"/>
</dbReference>
<dbReference type="CDD" id="cd02219">
    <property type="entry name" value="cupin_YjlB-like"/>
    <property type="match status" value="1"/>
</dbReference>
<dbReference type="OrthoDB" id="9791759at2"/>
<comment type="caution">
    <text evidence="1">The sequence shown here is derived from an EMBL/GenBank/DDBJ whole genome shotgun (WGS) entry which is preliminary data.</text>
</comment>
<dbReference type="InterPro" id="IPR014500">
    <property type="entry name" value="UCP019307_cupin"/>
</dbReference>
<sequence length="159" mass="17359">MLHANGWVPNNRRLPVLLYRGVIGGKQTNLASHFEAMFSENGWPPQWRDGVFDYHHYHSTAHEALGVAAGRAQLILGGPAGRIDSVQAGDALVLPAGTGHCLPSSDGRFQVVGAYPPGQQWDIRRDALNDEEVRRMEALPFPWSDLVGGEGGGRGRLWV</sequence>
<evidence type="ECO:0008006" key="3">
    <source>
        <dbReference type="Google" id="ProtNLM"/>
    </source>
</evidence>
<evidence type="ECO:0000313" key="1">
    <source>
        <dbReference type="EMBL" id="SAL78230.1"/>
    </source>
</evidence>